<dbReference type="InterPro" id="IPR040348">
    <property type="entry name" value="POLAR-like"/>
</dbReference>
<dbReference type="Proteomes" id="UP000235220">
    <property type="component" value="Chromosome 11"/>
</dbReference>
<dbReference type="GO" id="GO:0008356">
    <property type="term" value="P:asymmetric cell division"/>
    <property type="evidence" value="ECO:0007669"/>
    <property type="project" value="InterPro"/>
</dbReference>
<dbReference type="PANTHER" id="PTHR33476:SF22">
    <property type="entry name" value="PROTEIN POLAR LOCALIZATION DURING ASYMMETRIC DIVISION AND REDISTRIBUTION"/>
    <property type="match status" value="1"/>
</dbReference>
<dbReference type="KEGG" id="jre:109005226"/>
<organism evidence="1 2">
    <name type="scientific">Juglans regia</name>
    <name type="common">English walnut</name>
    <dbReference type="NCBI Taxonomy" id="51240"/>
    <lineage>
        <taxon>Eukaryota</taxon>
        <taxon>Viridiplantae</taxon>
        <taxon>Streptophyta</taxon>
        <taxon>Embryophyta</taxon>
        <taxon>Tracheophyta</taxon>
        <taxon>Spermatophyta</taxon>
        <taxon>Magnoliopsida</taxon>
        <taxon>eudicotyledons</taxon>
        <taxon>Gunneridae</taxon>
        <taxon>Pentapetalae</taxon>
        <taxon>rosids</taxon>
        <taxon>fabids</taxon>
        <taxon>Fagales</taxon>
        <taxon>Juglandaceae</taxon>
        <taxon>Juglans</taxon>
    </lineage>
</organism>
<dbReference type="OrthoDB" id="1916242at2759"/>
<dbReference type="PANTHER" id="PTHR33476">
    <property type="entry name" value="EMB|CAB62613.1"/>
    <property type="match status" value="1"/>
</dbReference>
<reference evidence="2" key="1">
    <citation type="submission" date="2025-08" db="UniProtKB">
        <authorList>
            <consortium name="RefSeq"/>
        </authorList>
    </citation>
    <scope>IDENTIFICATION</scope>
    <source>
        <tissue evidence="2">Leaves</tissue>
    </source>
</reference>
<keyword evidence="1" id="KW-1185">Reference proteome</keyword>
<evidence type="ECO:0000313" key="2">
    <source>
        <dbReference type="RefSeq" id="XP_018839588.1"/>
    </source>
</evidence>
<dbReference type="GeneID" id="109005226"/>
<dbReference type="STRING" id="51240.A0A2I4G6S0"/>
<sequence>MKSVFFNDLSFSLSPVKSDSQRLRIADILADEGEDSDLDFGMDRWRRNDGSTNLQCSSPRRVVARWLAALRRIKETRNIMVQGQKTAEEEDEQQVRKFAGGSMHAKRSMNGLDVVDSSPLATESEESVYPGRCRKDASFNLGVGCSLLYLIAASKNELTKMVELRKQVETLLHNVKEELKRKDAEFKAFESNFTVAYSNSDVLEGPNSNSRVSWQSQTTSHVLPISETILMHDQPLKCNSPQQEEYLEGMDGLEAELEAELERLQIHLERENSLKHTQQQKTKVTVKDIASDRSPCLSFGEVIDTQNSGTKVHFGVQPTELESRLHELLEARQQERIKELEAALECAMHKLREKETEVSWWKGTARFISQHVPGPSRFGSQHDSETS</sequence>
<dbReference type="Gramene" id="Jr11_30220_p1">
    <property type="protein sequence ID" value="cds.Jr11_30220_p1"/>
    <property type="gene ID" value="Jr11_30220"/>
</dbReference>
<dbReference type="FunCoup" id="A0A2I4G6S0">
    <property type="interactions" value="249"/>
</dbReference>
<dbReference type="AlphaFoldDB" id="A0A2I4G6S0"/>
<evidence type="ECO:0000313" key="1">
    <source>
        <dbReference type="Proteomes" id="UP000235220"/>
    </source>
</evidence>
<proteinExistence type="predicted"/>
<gene>
    <name evidence="2" type="primary">LOC109005226</name>
</gene>
<protein>
    <submittedName>
        <fullName evidence="2">Protein POLAR LOCALIZATION DURING ASYMMETRIC DIVISION AND REDISTRIBUTION-like isoform X1</fullName>
    </submittedName>
</protein>
<name>A0A2I4G6S0_JUGRE</name>
<dbReference type="RefSeq" id="XP_018839588.1">
    <property type="nucleotide sequence ID" value="XM_018984043.2"/>
</dbReference>
<accession>A0A2I4G6S0</accession>